<protein>
    <recommendedName>
        <fullName evidence="2">BTB domain-containing protein</fullName>
    </recommendedName>
</protein>
<accession>A0A9W4I8J9</accession>
<dbReference type="Gene3D" id="3.30.710.10">
    <property type="entry name" value="Potassium Channel Kv1.1, Chain A"/>
    <property type="match status" value="1"/>
</dbReference>
<dbReference type="Pfam" id="PF00651">
    <property type="entry name" value="BTB"/>
    <property type="match status" value="1"/>
</dbReference>
<dbReference type="AlphaFoldDB" id="A0A9W4I8J9"/>
<dbReference type="PANTHER" id="PTHR47843">
    <property type="entry name" value="BTB DOMAIN-CONTAINING PROTEIN-RELATED"/>
    <property type="match status" value="1"/>
</dbReference>
<evidence type="ECO:0000259" key="2">
    <source>
        <dbReference type="Pfam" id="PF00651"/>
    </source>
</evidence>
<name>A0A9W4I8J9_PENOL</name>
<dbReference type="InterPro" id="IPR000210">
    <property type="entry name" value="BTB/POZ_dom"/>
</dbReference>
<dbReference type="Proteomes" id="UP001153618">
    <property type="component" value="Unassembled WGS sequence"/>
</dbReference>
<dbReference type="EMBL" id="CAJVOS010000068">
    <property type="protein sequence ID" value="CAG8238049.1"/>
    <property type="molecule type" value="Genomic_DNA"/>
</dbReference>
<gene>
    <name evidence="3" type="ORF">POLS_LOCUS8480</name>
</gene>
<comment type="caution">
    <text evidence="3">The sequence shown here is derived from an EMBL/GenBank/DDBJ whole genome shotgun (WGS) entry which is preliminary data.</text>
</comment>
<feature type="region of interest" description="Disordered" evidence="1">
    <location>
        <begin position="146"/>
        <end position="198"/>
    </location>
</feature>
<organism evidence="3 4">
    <name type="scientific">Penicillium olsonii</name>
    <dbReference type="NCBI Taxonomy" id="99116"/>
    <lineage>
        <taxon>Eukaryota</taxon>
        <taxon>Fungi</taxon>
        <taxon>Dikarya</taxon>
        <taxon>Ascomycota</taxon>
        <taxon>Pezizomycotina</taxon>
        <taxon>Eurotiomycetes</taxon>
        <taxon>Eurotiomycetidae</taxon>
        <taxon>Eurotiales</taxon>
        <taxon>Aspergillaceae</taxon>
        <taxon>Penicillium</taxon>
    </lineage>
</organism>
<evidence type="ECO:0000313" key="3">
    <source>
        <dbReference type="EMBL" id="CAG8238049.1"/>
    </source>
</evidence>
<feature type="domain" description="BTB" evidence="2">
    <location>
        <begin position="67"/>
        <end position="124"/>
    </location>
</feature>
<feature type="compositionally biased region" description="Pro residues" evidence="1">
    <location>
        <begin position="167"/>
        <end position="182"/>
    </location>
</feature>
<dbReference type="SUPFAM" id="SSF54695">
    <property type="entry name" value="POZ domain"/>
    <property type="match status" value="1"/>
</dbReference>
<feature type="non-terminal residue" evidence="3">
    <location>
        <position position="372"/>
    </location>
</feature>
<evidence type="ECO:0000256" key="1">
    <source>
        <dbReference type="SAM" id="MobiDB-lite"/>
    </source>
</evidence>
<feature type="compositionally biased region" description="Basic residues" evidence="1">
    <location>
        <begin position="146"/>
        <end position="158"/>
    </location>
</feature>
<dbReference type="InterPro" id="IPR011333">
    <property type="entry name" value="SKP1/BTB/POZ_sf"/>
</dbReference>
<dbReference type="OrthoDB" id="9997739at2759"/>
<keyword evidence="4" id="KW-1185">Reference proteome</keyword>
<proteinExistence type="predicted"/>
<reference evidence="3" key="1">
    <citation type="submission" date="2021-07" db="EMBL/GenBank/DDBJ databases">
        <authorList>
            <person name="Branca A.L. A."/>
        </authorList>
    </citation>
    <scope>NUCLEOTIDE SEQUENCE</scope>
</reference>
<evidence type="ECO:0000313" key="4">
    <source>
        <dbReference type="Proteomes" id="UP001153618"/>
    </source>
</evidence>
<sequence length="372" mass="42913">HLFPPLCIWGIYRERKVFRSILRILFCIYHFFENRVPFSLAPAIPRRSFRMEGAFRRHLVSPLFKFTVGAEKKDITVHSSALAELSPALNALMNGEMVEAKTRHVDWSEVDVDTFVRLCEFAYFRNYTPPRSCLIEGRIPLETAKPIKKKRKSKKRRSNVFWDEPLPEPTAAPEPEPEPIFEPVPASAESLDEGPRSEEEICNDPEIAYKERSVWTGHLRDKFTSSLVIPDTEKDLSETSFTPPRIAGSWEDFHPVFLEQAKLYVLADKYGIESLRRLVICKLHQTLSNFKLYETGVVSIIEFVRFVYLNTPPNIGSEMDAMRNLVTRYIVSVLGQMGETKCFQELLEDGGPFVTDFWRIIWSVEGKVEVCD</sequence>